<dbReference type="SMART" id="SM00400">
    <property type="entry name" value="ZnF_CHCC"/>
    <property type="match status" value="1"/>
</dbReference>
<keyword evidence="7 12" id="KW-0863">Zinc-finger</keyword>
<comment type="similarity">
    <text evidence="12 13">Belongs to the DnaG primase family.</text>
</comment>
<evidence type="ECO:0000256" key="13">
    <source>
        <dbReference type="PIRNR" id="PIRNR002811"/>
    </source>
</evidence>
<feature type="zinc finger region" description="CHC2-type" evidence="12 14">
    <location>
        <begin position="40"/>
        <end position="64"/>
    </location>
</feature>
<dbReference type="Gene3D" id="3.90.980.10">
    <property type="entry name" value="DNA primase, catalytic core, N-terminal domain"/>
    <property type="match status" value="1"/>
</dbReference>
<evidence type="ECO:0000256" key="4">
    <source>
        <dbReference type="ARBA" id="ARBA00022695"/>
    </source>
</evidence>
<keyword evidence="5 12" id="KW-0235">DNA replication</keyword>
<keyword evidence="1 12" id="KW-0240">DNA-directed RNA polymerase</keyword>
<dbReference type="Pfam" id="PF10410">
    <property type="entry name" value="DnaB_bind"/>
    <property type="match status" value="1"/>
</dbReference>
<dbReference type="InterPro" id="IPR019475">
    <property type="entry name" value="DNA_primase_DnaB-bd"/>
</dbReference>
<dbReference type="InterPro" id="IPR030846">
    <property type="entry name" value="DnaG_bac"/>
</dbReference>
<comment type="catalytic activity">
    <reaction evidence="12">
        <text>ssDNA + n NTP = ssDNA/pppN(pN)n-1 hybrid + (n-1) diphosphate.</text>
        <dbReference type="EC" id="2.7.7.101"/>
    </reaction>
</comment>
<dbReference type="Gene3D" id="3.40.1360.10">
    <property type="match status" value="1"/>
</dbReference>
<dbReference type="SMART" id="SM00493">
    <property type="entry name" value="TOPRIM"/>
    <property type="match status" value="1"/>
</dbReference>
<evidence type="ECO:0000256" key="3">
    <source>
        <dbReference type="ARBA" id="ARBA00022679"/>
    </source>
</evidence>
<dbReference type="Proteomes" id="UP000241848">
    <property type="component" value="Unassembled WGS sequence"/>
</dbReference>
<dbReference type="AlphaFoldDB" id="A0A2T2WN23"/>
<evidence type="ECO:0000313" key="16">
    <source>
        <dbReference type="EMBL" id="PSR23613.1"/>
    </source>
</evidence>
<organism evidence="16 17">
    <name type="scientific">Sulfobacillus acidophilus</name>
    <dbReference type="NCBI Taxonomy" id="53633"/>
    <lineage>
        <taxon>Bacteria</taxon>
        <taxon>Bacillati</taxon>
        <taxon>Bacillota</taxon>
        <taxon>Clostridia</taxon>
        <taxon>Eubacteriales</taxon>
        <taxon>Clostridiales Family XVII. Incertae Sedis</taxon>
        <taxon>Sulfobacillus</taxon>
    </lineage>
</organism>
<keyword evidence="10 12" id="KW-0238">DNA-binding</keyword>
<dbReference type="Gene3D" id="3.90.580.10">
    <property type="entry name" value="Zinc finger, CHC2-type domain"/>
    <property type="match status" value="1"/>
</dbReference>
<dbReference type="InterPro" id="IPR013264">
    <property type="entry name" value="DNAG_N"/>
</dbReference>
<comment type="function">
    <text evidence="12 13">RNA polymerase that catalyzes the synthesis of short RNA molecules used as primers for DNA polymerase during DNA replication.</text>
</comment>
<dbReference type="EMBL" id="PXYV01000004">
    <property type="protein sequence ID" value="PSR23613.1"/>
    <property type="molecule type" value="Genomic_DNA"/>
</dbReference>
<dbReference type="GO" id="GO:0008270">
    <property type="term" value="F:zinc ion binding"/>
    <property type="evidence" value="ECO:0007669"/>
    <property type="project" value="UniProtKB-UniRule"/>
</dbReference>
<dbReference type="NCBIfam" id="TIGR01391">
    <property type="entry name" value="dnaG"/>
    <property type="match status" value="1"/>
</dbReference>
<gene>
    <name evidence="12 16" type="primary">dnaG</name>
    <name evidence="16" type="ORF">C7B45_02255</name>
</gene>
<keyword evidence="9" id="KW-0460">Magnesium</keyword>
<evidence type="ECO:0000256" key="9">
    <source>
        <dbReference type="ARBA" id="ARBA00022842"/>
    </source>
</evidence>
<comment type="domain">
    <text evidence="12">Contains an N-terminal zinc-binding domain, a central core domain that contains the primase activity, and a C-terminal DnaB-binding domain.</text>
</comment>
<reference evidence="16 17" key="1">
    <citation type="journal article" date="2014" name="BMC Genomics">
        <title>Comparison of environmental and isolate Sulfobacillus genomes reveals diverse carbon, sulfur, nitrogen, and hydrogen metabolisms.</title>
        <authorList>
            <person name="Justice N.B."/>
            <person name="Norman A."/>
            <person name="Brown C.T."/>
            <person name="Singh A."/>
            <person name="Thomas B.C."/>
            <person name="Banfield J.F."/>
        </authorList>
    </citation>
    <scope>NUCLEOTIDE SEQUENCE [LARGE SCALE GENOMIC DNA]</scope>
    <source>
        <strain evidence="16">AMDSBA3</strain>
    </source>
</reference>
<evidence type="ECO:0000313" key="17">
    <source>
        <dbReference type="Proteomes" id="UP000241848"/>
    </source>
</evidence>
<proteinExistence type="inferred from homology"/>
<keyword evidence="8 12" id="KW-0862">Zinc</keyword>
<dbReference type="EC" id="2.7.7.101" evidence="12"/>
<keyword evidence="4 12" id="KW-0548">Nucleotidyltransferase</keyword>
<keyword evidence="3 12" id="KW-0808">Transferase</keyword>
<dbReference type="InterPro" id="IPR006295">
    <property type="entry name" value="DNA_primase_DnaG"/>
</dbReference>
<evidence type="ECO:0000256" key="2">
    <source>
        <dbReference type="ARBA" id="ARBA00022515"/>
    </source>
</evidence>
<dbReference type="Pfam" id="PF13155">
    <property type="entry name" value="Toprim_2"/>
    <property type="match status" value="1"/>
</dbReference>
<sequence>MAYESRQAWIDAVRQSVDIVEVVGRHVALKRKGRHWWGICPFHAEKTPSFSVDAQQQLFYCFGCHEGGTVFTFLMRLEGREFLDVVESLGEAAGIARMDQEDHDPYGRLRAVLEWSHEYFHESFRRNAEHLYDYLDGRGVDRPMVDRFQLGFAPDSWHGLTDLLRRRGVAVEDMVQAGVVVRRDDGGAYDRWRNRLMFPIWDKDGRIVAFGGRALNPGQDPKYINSPQTPLFHKGRLLYGGHLARPSWRKGERALIVEGYFDVVACHQAGLTQAVGQLGTALTDDHARFLVRYTQEVDLLLDQDSAGQEAMRRAFLSLSAFGLRVNVVTLPADVKDPSELVQKRGVDALVKQIQQRVPYVQHEIEQVGQLGGLVNPRRQAEIVDTLKPLIRAVQDPVEQAGYREMLAKTLRIHPQILSQSLRSAQEVRHTIGKNRHNMEVTAPARRGQPIDVWLLAALMKHPDQVERVKEAVPNWAAQERIRAVLDDIETGQVAEPDQWSSRWADPEVGSLYAAIWQNQEPDGGTEVIEDLIRALQQDSALRRYAEIRELARQGDLSPDLLEEVKQLGPQLERYQFRKEG</sequence>
<dbReference type="GO" id="GO:1990077">
    <property type="term" value="C:primosome complex"/>
    <property type="evidence" value="ECO:0007669"/>
    <property type="project" value="UniProtKB-KW"/>
</dbReference>
<dbReference type="GO" id="GO:0003677">
    <property type="term" value="F:DNA binding"/>
    <property type="evidence" value="ECO:0007669"/>
    <property type="project" value="UniProtKB-KW"/>
</dbReference>
<dbReference type="InterPro" id="IPR034151">
    <property type="entry name" value="TOPRIM_DnaG_bac"/>
</dbReference>
<comment type="cofactor">
    <cofactor evidence="12 13 14">
        <name>Zn(2+)</name>
        <dbReference type="ChEBI" id="CHEBI:29105"/>
    </cofactor>
    <text evidence="12 13 14">Binds 1 zinc ion per monomer.</text>
</comment>
<dbReference type="InterPro" id="IPR037068">
    <property type="entry name" value="DNA_primase_core_N_sf"/>
</dbReference>
<accession>A0A2T2WN23</accession>
<dbReference type="SUPFAM" id="SSF57783">
    <property type="entry name" value="Zinc beta-ribbon"/>
    <property type="match status" value="1"/>
</dbReference>
<evidence type="ECO:0000256" key="6">
    <source>
        <dbReference type="ARBA" id="ARBA00022723"/>
    </source>
</evidence>
<dbReference type="InterPro" id="IPR002694">
    <property type="entry name" value="Znf_CHC2"/>
</dbReference>
<dbReference type="HAMAP" id="MF_00974">
    <property type="entry name" value="DNA_primase_DnaG"/>
    <property type="match status" value="1"/>
</dbReference>
<dbReference type="InterPro" id="IPR050219">
    <property type="entry name" value="DnaG_primase"/>
</dbReference>
<keyword evidence="2 12" id="KW-0639">Primosome</keyword>
<evidence type="ECO:0000259" key="15">
    <source>
        <dbReference type="PROSITE" id="PS50880"/>
    </source>
</evidence>
<dbReference type="InterPro" id="IPR006171">
    <property type="entry name" value="TOPRIM_dom"/>
</dbReference>
<evidence type="ECO:0000256" key="12">
    <source>
        <dbReference type="HAMAP-Rule" id="MF_00974"/>
    </source>
</evidence>
<dbReference type="InterPro" id="IPR036977">
    <property type="entry name" value="DNA_primase_Znf_CHC2"/>
</dbReference>
<keyword evidence="11 12" id="KW-0804">Transcription</keyword>
<comment type="caution">
    <text evidence="16">The sequence shown here is derived from an EMBL/GenBank/DDBJ whole genome shotgun (WGS) entry which is preliminary data.</text>
</comment>
<evidence type="ECO:0000256" key="11">
    <source>
        <dbReference type="ARBA" id="ARBA00023163"/>
    </source>
</evidence>
<dbReference type="FunFam" id="3.90.580.10:FF:000001">
    <property type="entry name" value="DNA primase"/>
    <property type="match status" value="1"/>
</dbReference>
<dbReference type="GO" id="GO:0005737">
    <property type="term" value="C:cytoplasm"/>
    <property type="evidence" value="ECO:0007669"/>
    <property type="project" value="TreeGrafter"/>
</dbReference>
<evidence type="ECO:0000256" key="7">
    <source>
        <dbReference type="ARBA" id="ARBA00022771"/>
    </source>
</evidence>
<dbReference type="GO" id="GO:0003899">
    <property type="term" value="F:DNA-directed RNA polymerase activity"/>
    <property type="evidence" value="ECO:0007669"/>
    <property type="project" value="UniProtKB-UniRule"/>
</dbReference>
<dbReference type="PIRSF" id="PIRSF002811">
    <property type="entry name" value="DnaG"/>
    <property type="match status" value="1"/>
</dbReference>
<evidence type="ECO:0000256" key="1">
    <source>
        <dbReference type="ARBA" id="ARBA00022478"/>
    </source>
</evidence>
<evidence type="ECO:0000256" key="8">
    <source>
        <dbReference type="ARBA" id="ARBA00022833"/>
    </source>
</evidence>
<feature type="domain" description="Toprim" evidence="15">
    <location>
        <begin position="252"/>
        <end position="333"/>
    </location>
</feature>
<dbReference type="Pfam" id="PF01807">
    <property type="entry name" value="Zn_ribbon_DnaG"/>
    <property type="match status" value="1"/>
</dbReference>
<dbReference type="SUPFAM" id="SSF56731">
    <property type="entry name" value="DNA primase core"/>
    <property type="match status" value="1"/>
</dbReference>
<dbReference type="GO" id="GO:0000428">
    <property type="term" value="C:DNA-directed RNA polymerase complex"/>
    <property type="evidence" value="ECO:0007669"/>
    <property type="project" value="UniProtKB-KW"/>
</dbReference>
<protein>
    <recommendedName>
        <fullName evidence="12 13">DNA primase</fullName>
        <ecNumber evidence="12">2.7.7.101</ecNumber>
    </recommendedName>
</protein>
<comment type="subunit">
    <text evidence="12">Monomer. Interacts with DnaB.</text>
</comment>
<dbReference type="GO" id="GO:0006269">
    <property type="term" value="P:DNA replication, synthesis of primer"/>
    <property type="evidence" value="ECO:0007669"/>
    <property type="project" value="UniProtKB-UniRule"/>
</dbReference>
<dbReference type="PROSITE" id="PS50880">
    <property type="entry name" value="TOPRIM"/>
    <property type="match status" value="1"/>
</dbReference>
<evidence type="ECO:0000256" key="5">
    <source>
        <dbReference type="ARBA" id="ARBA00022705"/>
    </source>
</evidence>
<dbReference type="Pfam" id="PF08275">
    <property type="entry name" value="DNAG_N"/>
    <property type="match status" value="1"/>
</dbReference>
<evidence type="ECO:0000256" key="14">
    <source>
        <dbReference type="PIRSR" id="PIRSR002811-1"/>
    </source>
</evidence>
<dbReference type="PANTHER" id="PTHR30313:SF2">
    <property type="entry name" value="DNA PRIMASE"/>
    <property type="match status" value="1"/>
</dbReference>
<name>A0A2T2WN23_9FIRM</name>
<evidence type="ECO:0000256" key="10">
    <source>
        <dbReference type="ARBA" id="ARBA00023125"/>
    </source>
</evidence>
<keyword evidence="6 12" id="KW-0479">Metal-binding</keyword>
<dbReference type="PANTHER" id="PTHR30313">
    <property type="entry name" value="DNA PRIMASE"/>
    <property type="match status" value="1"/>
</dbReference>
<dbReference type="CDD" id="cd03364">
    <property type="entry name" value="TOPRIM_DnaG_primases"/>
    <property type="match status" value="1"/>
</dbReference>